<dbReference type="AlphaFoldDB" id="A0AAJ4SGJ7"/>
<dbReference type="SMART" id="SM00382">
    <property type="entry name" value="AAA"/>
    <property type="match status" value="2"/>
</dbReference>
<dbReference type="GO" id="GO:0016887">
    <property type="term" value="F:ATP hydrolysis activity"/>
    <property type="evidence" value="ECO:0007669"/>
    <property type="project" value="InterPro"/>
</dbReference>
<organism evidence="4 5">
    <name type="scientific">Mammaliicoccus sciuri</name>
    <name type="common">Staphylococcus sciuri</name>
    <dbReference type="NCBI Taxonomy" id="1296"/>
    <lineage>
        <taxon>Bacteria</taxon>
        <taxon>Bacillati</taxon>
        <taxon>Bacillota</taxon>
        <taxon>Bacilli</taxon>
        <taxon>Bacillales</taxon>
        <taxon>Staphylococcaceae</taxon>
        <taxon>Mammaliicoccus</taxon>
    </lineage>
</organism>
<sequence length="524" mass="61110">MHRILFFRSGYMEKIQNFKKTFNNELLFEFPNLTLNKNEKIGIVGDNGVGKTTLLNILSGKDDSDEGNRKLSGYIYHLNQIDYKYRDRSLGQSKKKQIFENDIFSGKYNALLLDEPTNHLDYKAIQSLIDKITKYDGLVIVISHNIEFMNEICEKIIEIENKKVNIYEGNYSKYKKIKEESKDFISNENKKRNNEIEKLKKIYDFKKSIAEKSHRKSKEKKHDTHRNAKGYLGGKAKKMSKNAEAVKKRIDSIELLEEHKNNQISFVIDESNKKYKKAFNFINCNYKDKKNQIVKVDNFYIERGDKVVIYGANGSGKTTLLEKLYNRNSLINGDFKVANDEVYFIPQDLSFTNESQSIEEYLSKYYVDDVKMKNNFYNLFFNHNKIKQSLKTLSGGEKLKIHLLRVISGNVGILLLDEPTNNLDINSVEYLEKALKEYNGTLLFVSHDSHFAKEIANKEIKIEDNKVMYQNKRLESSLNDELLSLELKKSNLIFTIGRLKDKGESVSDLEERLVEIERKIKERG</sequence>
<evidence type="ECO:0000313" key="4">
    <source>
        <dbReference type="EMBL" id="RTX71495.1"/>
    </source>
</evidence>
<name>A0AAJ4SGJ7_MAMSC</name>
<dbReference type="InterPro" id="IPR051309">
    <property type="entry name" value="ABCF_ATPase"/>
</dbReference>
<dbReference type="PROSITE" id="PS50893">
    <property type="entry name" value="ABC_TRANSPORTER_2"/>
    <property type="match status" value="1"/>
</dbReference>
<keyword evidence="2 4" id="KW-0067">ATP-binding</keyword>
<evidence type="ECO:0000259" key="3">
    <source>
        <dbReference type="PROSITE" id="PS50893"/>
    </source>
</evidence>
<dbReference type="Pfam" id="PF00005">
    <property type="entry name" value="ABC_tran"/>
    <property type="match status" value="2"/>
</dbReference>
<dbReference type="PANTHER" id="PTHR42855:SF2">
    <property type="entry name" value="DRUG RESISTANCE ABC TRANSPORTER,ATP-BINDING PROTEIN"/>
    <property type="match status" value="1"/>
</dbReference>
<dbReference type="InterPro" id="IPR003439">
    <property type="entry name" value="ABC_transporter-like_ATP-bd"/>
</dbReference>
<dbReference type="InterPro" id="IPR003593">
    <property type="entry name" value="AAA+_ATPase"/>
</dbReference>
<evidence type="ECO:0000313" key="5">
    <source>
        <dbReference type="Proteomes" id="UP000274792"/>
    </source>
</evidence>
<comment type="caution">
    <text evidence="4">The sequence shown here is derived from an EMBL/GenBank/DDBJ whole genome shotgun (WGS) entry which is preliminary data.</text>
</comment>
<dbReference type="GO" id="GO:0005524">
    <property type="term" value="F:ATP binding"/>
    <property type="evidence" value="ECO:0007669"/>
    <property type="project" value="UniProtKB-KW"/>
</dbReference>
<dbReference type="SUPFAM" id="SSF52540">
    <property type="entry name" value="P-loop containing nucleoside triphosphate hydrolases"/>
    <property type="match status" value="2"/>
</dbReference>
<dbReference type="InterPro" id="IPR027417">
    <property type="entry name" value="P-loop_NTPase"/>
</dbReference>
<proteinExistence type="predicted"/>
<gene>
    <name evidence="4" type="ORF">CD117_11545</name>
</gene>
<feature type="domain" description="ABC transporter" evidence="3">
    <location>
        <begin position="279"/>
        <end position="489"/>
    </location>
</feature>
<accession>A0AAJ4SGJ7</accession>
<dbReference type="PANTHER" id="PTHR42855">
    <property type="entry name" value="ABC TRANSPORTER ATP-BINDING SUBUNIT"/>
    <property type="match status" value="1"/>
</dbReference>
<dbReference type="Gene3D" id="3.40.50.300">
    <property type="entry name" value="P-loop containing nucleotide triphosphate hydrolases"/>
    <property type="match status" value="3"/>
</dbReference>
<evidence type="ECO:0000256" key="1">
    <source>
        <dbReference type="ARBA" id="ARBA00022741"/>
    </source>
</evidence>
<dbReference type="Proteomes" id="UP000274792">
    <property type="component" value="Unassembled WGS sequence"/>
</dbReference>
<keyword evidence="1" id="KW-0547">Nucleotide-binding</keyword>
<evidence type="ECO:0000256" key="2">
    <source>
        <dbReference type="ARBA" id="ARBA00022840"/>
    </source>
</evidence>
<dbReference type="CDD" id="cd03221">
    <property type="entry name" value="ABCF_EF-3"/>
    <property type="match status" value="2"/>
</dbReference>
<reference evidence="4 5" key="1">
    <citation type="submission" date="2018-10" db="EMBL/GenBank/DDBJ databases">
        <title>A collection Staphylococci species genome sequencing.</title>
        <authorList>
            <person name="Cole K."/>
        </authorList>
    </citation>
    <scope>NUCLEOTIDE SEQUENCE [LARGE SCALE GENOMIC DNA]</scope>
    <source>
        <strain evidence="5">NCTC 12218</strain>
    </source>
</reference>
<protein>
    <submittedName>
        <fullName evidence="4">ABC-F family ATP-binding cassette domain-containing protein</fullName>
    </submittedName>
</protein>
<dbReference type="EMBL" id="RXWV01000064">
    <property type="protein sequence ID" value="RTX71495.1"/>
    <property type="molecule type" value="Genomic_DNA"/>
</dbReference>